<proteinExistence type="predicted"/>
<accession>A0ABQ9UNR0</accession>
<keyword evidence="3" id="KW-1185">Reference proteome</keyword>
<reference evidence="2 3" key="1">
    <citation type="submission" date="2023-05" db="EMBL/GenBank/DDBJ databases">
        <title>B98-5 Cell Line De Novo Hybrid Assembly: An Optical Mapping Approach.</title>
        <authorList>
            <person name="Kananen K."/>
            <person name="Auerbach J.A."/>
            <person name="Kautto E."/>
            <person name="Blachly J.S."/>
        </authorList>
    </citation>
    <scope>NUCLEOTIDE SEQUENCE [LARGE SCALE GENOMIC DNA]</scope>
    <source>
        <strain evidence="2">B95-8</strain>
        <tissue evidence="2">Cell line</tissue>
    </source>
</reference>
<feature type="region of interest" description="Disordered" evidence="1">
    <location>
        <begin position="115"/>
        <end position="150"/>
    </location>
</feature>
<comment type="caution">
    <text evidence="2">The sequence shown here is derived from an EMBL/GenBank/DDBJ whole genome shotgun (WGS) entry which is preliminary data.</text>
</comment>
<protein>
    <submittedName>
        <fullName evidence="2">Uncharacterized protein</fullName>
    </submittedName>
</protein>
<evidence type="ECO:0000313" key="3">
    <source>
        <dbReference type="Proteomes" id="UP001266305"/>
    </source>
</evidence>
<evidence type="ECO:0000313" key="2">
    <source>
        <dbReference type="EMBL" id="KAK2098153.1"/>
    </source>
</evidence>
<gene>
    <name evidence="2" type="ORF">P7K49_023604</name>
</gene>
<dbReference type="EMBL" id="JASSZA010000011">
    <property type="protein sequence ID" value="KAK2098153.1"/>
    <property type="molecule type" value="Genomic_DNA"/>
</dbReference>
<evidence type="ECO:0000256" key="1">
    <source>
        <dbReference type="SAM" id="MobiDB-lite"/>
    </source>
</evidence>
<name>A0ABQ9UNR0_SAGOE</name>
<sequence length="161" mass="17449">MRSPCGNHSESKSMRLRSRLCIKDPSFMGQGLQEQLSQIHTEKSCIQGEGSMATWHHVSISQGKPRGEAELGLADAGLQGELRNESGLGVSLHGVPSGDPGVLMWGLSLSWAVRPGSSPMEGEEEDSAMSFSSAGDQFFEPSDEEQLQSQHALLLRRKIQS</sequence>
<dbReference type="Proteomes" id="UP001266305">
    <property type="component" value="Unassembled WGS sequence"/>
</dbReference>
<organism evidence="2 3">
    <name type="scientific">Saguinus oedipus</name>
    <name type="common">Cotton-top tamarin</name>
    <name type="synonym">Oedipomidas oedipus</name>
    <dbReference type="NCBI Taxonomy" id="9490"/>
    <lineage>
        <taxon>Eukaryota</taxon>
        <taxon>Metazoa</taxon>
        <taxon>Chordata</taxon>
        <taxon>Craniata</taxon>
        <taxon>Vertebrata</taxon>
        <taxon>Euteleostomi</taxon>
        <taxon>Mammalia</taxon>
        <taxon>Eutheria</taxon>
        <taxon>Euarchontoglires</taxon>
        <taxon>Primates</taxon>
        <taxon>Haplorrhini</taxon>
        <taxon>Platyrrhini</taxon>
        <taxon>Cebidae</taxon>
        <taxon>Callitrichinae</taxon>
        <taxon>Saguinus</taxon>
    </lineage>
</organism>